<sequence>EKSTDRDGVIQFKATSLLDSKFTH</sequence>
<organism evidence="1 2">
    <name type="scientific">Corchorus capsularis</name>
    <name type="common">Jute</name>
    <dbReference type="NCBI Taxonomy" id="210143"/>
    <lineage>
        <taxon>Eukaryota</taxon>
        <taxon>Viridiplantae</taxon>
        <taxon>Streptophyta</taxon>
        <taxon>Embryophyta</taxon>
        <taxon>Tracheophyta</taxon>
        <taxon>Spermatophyta</taxon>
        <taxon>Magnoliopsida</taxon>
        <taxon>eudicotyledons</taxon>
        <taxon>Gunneridae</taxon>
        <taxon>Pentapetalae</taxon>
        <taxon>rosids</taxon>
        <taxon>malvids</taxon>
        <taxon>Malvales</taxon>
        <taxon>Malvaceae</taxon>
        <taxon>Grewioideae</taxon>
        <taxon>Apeibeae</taxon>
        <taxon>Corchorus</taxon>
    </lineage>
</organism>
<protein>
    <submittedName>
        <fullName evidence="1">Uncharacterized protein</fullName>
    </submittedName>
</protein>
<dbReference type="Gramene" id="OMP11222">
    <property type="protein sequence ID" value="OMP11222"/>
    <property type="gene ID" value="CCACVL1_00620"/>
</dbReference>
<keyword evidence="2" id="KW-1185">Reference proteome</keyword>
<reference evidence="1 2" key="1">
    <citation type="submission" date="2013-09" db="EMBL/GenBank/DDBJ databases">
        <title>Corchorus capsularis genome sequencing.</title>
        <authorList>
            <person name="Alam M."/>
            <person name="Haque M.S."/>
            <person name="Islam M.S."/>
            <person name="Emdad E.M."/>
            <person name="Islam M.M."/>
            <person name="Ahmed B."/>
            <person name="Halim A."/>
            <person name="Hossen Q.M.M."/>
            <person name="Hossain M.Z."/>
            <person name="Ahmed R."/>
            <person name="Khan M.M."/>
            <person name="Islam R."/>
            <person name="Rashid M.M."/>
            <person name="Khan S.A."/>
            <person name="Rahman M.S."/>
            <person name="Alam M."/>
        </authorList>
    </citation>
    <scope>NUCLEOTIDE SEQUENCE [LARGE SCALE GENOMIC DNA]</scope>
    <source>
        <strain evidence="2">cv. CVL-1</strain>
        <tissue evidence="1">Whole seedling</tissue>
    </source>
</reference>
<name>A0A1R3KVX1_COCAP</name>
<comment type="caution">
    <text evidence="1">The sequence shown here is derived from an EMBL/GenBank/DDBJ whole genome shotgun (WGS) entry which is preliminary data.</text>
</comment>
<accession>A0A1R3KVX1</accession>
<feature type="non-terminal residue" evidence="1">
    <location>
        <position position="1"/>
    </location>
</feature>
<gene>
    <name evidence="1" type="ORF">CCACVL1_00620</name>
</gene>
<dbReference type="AlphaFoldDB" id="A0A1R3KVX1"/>
<evidence type="ECO:0000313" key="1">
    <source>
        <dbReference type="EMBL" id="OMP11222.1"/>
    </source>
</evidence>
<evidence type="ECO:0000313" key="2">
    <source>
        <dbReference type="Proteomes" id="UP000188268"/>
    </source>
</evidence>
<dbReference type="Proteomes" id="UP000188268">
    <property type="component" value="Unassembled WGS sequence"/>
</dbReference>
<dbReference type="EMBL" id="AWWV01001473">
    <property type="protein sequence ID" value="OMP11222.1"/>
    <property type="molecule type" value="Genomic_DNA"/>
</dbReference>
<proteinExistence type="predicted"/>